<proteinExistence type="predicted"/>
<organism evidence="3">
    <name type="scientific">Pedococcus sp. KACC 23699</name>
    <dbReference type="NCBI Taxonomy" id="3149228"/>
    <lineage>
        <taxon>Bacteria</taxon>
        <taxon>Bacillati</taxon>
        <taxon>Actinomycetota</taxon>
        <taxon>Actinomycetes</taxon>
        <taxon>Micrococcales</taxon>
        <taxon>Intrasporangiaceae</taxon>
        <taxon>Pedococcus</taxon>
    </lineage>
</organism>
<dbReference type="RefSeq" id="WP_406830291.1">
    <property type="nucleotide sequence ID" value="NZ_CP157483.1"/>
</dbReference>
<keyword evidence="3" id="KW-0808">Transferase</keyword>
<dbReference type="GO" id="GO:0016757">
    <property type="term" value="F:glycosyltransferase activity"/>
    <property type="evidence" value="ECO:0007669"/>
    <property type="project" value="UniProtKB-KW"/>
</dbReference>
<accession>A0AAU7JRK5</accession>
<dbReference type="Pfam" id="PF13692">
    <property type="entry name" value="Glyco_trans_1_4"/>
    <property type="match status" value="1"/>
</dbReference>
<dbReference type="EMBL" id="CP157483">
    <property type="protein sequence ID" value="XBO42867.1"/>
    <property type="molecule type" value="Genomic_DNA"/>
</dbReference>
<evidence type="ECO:0000256" key="1">
    <source>
        <dbReference type="ARBA" id="ARBA00021292"/>
    </source>
</evidence>
<dbReference type="AlphaFoldDB" id="A0AAU7JRK5"/>
<dbReference type="Gene3D" id="3.40.50.2000">
    <property type="entry name" value="Glycogen Phosphorylase B"/>
    <property type="match status" value="2"/>
</dbReference>
<evidence type="ECO:0000313" key="3">
    <source>
        <dbReference type="EMBL" id="XBO42867.1"/>
    </source>
</evidence>
<feature type="region of interest" description="Disordered" evidence="2">
    <location>
        <begin position="726"/>
        <end position="749"/>
    </location>
</feature>
<gene>
    <name evidence="3" type="ORF">ABEG17_15015</name>
</gene>
<dbReference type="SUPFAM" id="SSF53756">
    <property type="entry name" value="UDP-Glycosyltransferase/glycogen phosphorylase"/>
    <property type="match status" value="1"/>
</dbReference>
<reference evidence="3" key="1">
    <citation type="submission" date="2024-05" db="EMBL/GenBank/DDBJ databases">
        <authorList>
            <person name="Kim S."/>
            <person name="Heo J."/>
            <person name="Choi H."/>
            <person name="Choi Y."/>
            <person name="Kwon S.-W."/>
            <person name="Kim Y."/>
        </authorList>
    </citation>
    <scope>NUCLEOTIDE SEQUENCE</scope>
    <source>
        <strain evidence="3">KACC 23699</strain>
    </source>
</reference>
<sequence length="749" mass="76489">MSGSAAPATHPARAVREALDAVRSAPTILQALRLVAGVVAAAADDHAGASVEDLRLAADDRRDAVVALAAMHALGALPVADAATLVGLLASGDAFRVEHAAWALARSAPVPDATPLLVDLVAAGGVTGMLAQLTLERWAPQAPEVVLAALSVALERPDATAPHVDHVARTRLVETAGLVPGAAATALLLGVVDRGSEGPATGELSSEAPTTVAAAAAALGDWFASRPRARAGQRGRDHAPYPGGAGSGLTVAQLFLHADIDGELSSAGKGDTGGIATLLVHLGNALLESAGGVDRVVTISRGRPGADHGPEHVGAPGHHYAQVPLEGPPQGMADAWMHRVAVRRGVRRILRAAGTVDAIHLRMADVGSMAAAEAARELGVPVVFTVAPDPHALLASREASGALTRESFATADALEHLTFRDHLVRELARDADRLVLFPRPQLDRDSLDLLGLDLATEGSRATVVAEGIDFRAVDRAGIAHRATLRGGVADDPTTVALAELDALLATLPTERRHLPLAITVGRLNPVKGMATLVEAWSRDPALHGRCNLLVVGGDLDDPSGDEAAELARIHAAVPPSASGDQGLLLPGHRPHATVAAWLAATRRGRPALTAPDGIYVSASLKEEFGLAILEAMAASLVVVAPDGGGPATYVEPGVTGVLCDTSVPSTLVEAMHRALDMAASPETAMHQRRALATLRDRFSITTMAGALAGVYASIAEHVDDAGHAGRAGLAGRDGPARGATHVPPAGAAS</sequence>
<name>A0AAU7JRK5_9MICO</name>
<dbReference type="PANTHER" id="PTHR45947:SF3">
    <property type="entry name" value="SULFOQUINOVOSYL TRANSFERASE SQD2"/>
    <property type="match status" value="1"/>
</dbReference>
<evidence type="ECO:0000256" key="2">
    <source>
        <dbReference type="SAM" id="MobiDB-lite"/>
    </source>
</evidence>
<feature type="compositionally biased region" description="Low complexity" evidence="2">
    <location>
        <begin position="726"/>
        <end position="739"/>
    </location>
</feature>
<dbReference type="InterPro" id="IPR050194">
    <property type="entry name" value="Glycosyltransferase_grp1"/>
</dbReference>
<protein>
    <recommendedName>
        <fullName evidence="1">D-inositol 3-phosphate glycosyltransferase</fullName>
    </recommendedName>
</protein>
<keyword evidence="3" id="KW-0328">Glycosyltransferase</keyword>
<dbReference type="PANTHER" id="PTHR45947">
    <property type="entry name" value="SULFOQUINOVOSYL TRANSFERASE SQD2"/>
    <property type="match status" value="1"/>
</dbReference>